<reference evidence="2 3" key="1">
    <citation type="submission" date="2019-02" db="EMBL/GenBank/DDBJ databases">
        <title>Genomic Encyclopedia of Archaeal and Bacterial Type Strains, Phase II (KMG-II): from individual species to whole genera.</title>
        <authorList>
            <person name="Goeker M."/>
        </authorList>
    </citation>
    <scope>NUCLEOTIDE SEQUENCE [LARGE SCALE GENOMIC DNA]</scope>
    <source>
        <strain evidence="2 3">DSM 18328</strain>
    </source>
</reference>
<evidence type="ECO:0000313" key="2">
    <source>
        <dbReference type="EMBL" id="RZV08090.1"/>
    </source>
</evidence>
<evidence type="ECO:0000256" key="1">
    <source>
        <dbReference type="SAM" id="MobiDB-lite"/>
    </source>
</evidence>
<feature type="compositionally biased region" description="Low complexity" evidence="1">
    <location>
        <begin position="265"/>
        <end position="284"/>
    </location>
</feature>
<organism evidence="2 3">
    <name type="scientific">Natrinema hispanicum</name>
    <dbReference type="NCBI Taxonomy" id="392421"/>
    <lineage>
        <taxon>Archaea</taxon>
        <taxon>Methanobacteriati</taxon>
        <taxon>Methanobacteriota</taxon>
        <taxon>Stenosarchaea group</taxon>
        <taxon>Halobacteria</taxon>
        <taxon>Halobacteriales</taxon>
        <taxon>Natrialbaceae</taxon>
        <taxon>Natrinema</taxon>
    </lineage>
</organism>
<dbReference type="RefSeq" id="WP_130501101.1">
    <property type="nucleotide sequence ID" value="NZ_SHMP01000006.1"/>
</dbReference>
<evidence type="ECO:0000313" key="3">
    <source>
        <dbReference type="Proteomes" id="UP000291097"/>
    </source>
</evidence>
<feature type="region of interest" description="Disordered" evidence="1">
    <location>
        <begin position="229"/>
        <end position="302"/>
    </location>
</feature>
<dbReference type="OrthoDB" id="330911at2157"/>
<name>A0A482Y3H6_9EURY</name>
<dbReference type="AlphaFoldDB" id="A0A482Y3H6"/>
<sequence>MPSFDLGSFVARAATLVDSSPPATKQETRRWLVEPFLETLGWTVRADSCLPDRVVDETHLEYVLAVESVPALFVAVESATESLDGTRANAIQSAMTWSGVDRAIYTNGRDYLLLAGSSELDYCALDLAELEANESVIATYSRAALGQQLGRHTRAHVARQLAVERPALTDEITDRLTDAVGQGEVYADEFASATDRFLEQLLVTFAEYESSRLNADGDTAADVSVQFSESAITDDSQSPPSGSVSSARSDSSDPEQDDGVAGGNAEPETPTDTNATDTDATVSDHATDHSDTDATETDSTAATDDGEYVVRFFNERGSIGAVGHSSAAGALVEAAEYLLERGLAGVEVPWAPDDAGKTVLNDAPVRADGSPMDDPTPLSRGLYLETAGDIDEQAARVEALTERAGLRAMVTGDWGPK</sequence>
<dbReference type="EMBL" id="SHMP01000006">
    <property type="protein sequence ID" value="RZV08090.1"/>
    <property type="molecule type" value="Genomic_DNA"/>
</dbReference>
<comment type="caution">
    <text evidence="2">The sequence shown here is derived from an EMBL/GenBank/DDBJ whole genome shotgun (WGS) entry which is preliminary data.</text>
</comment>
<protein>
    <recommendedName>
        <fullName evidence="4">Type I restriction enzyme R protein N-terminal domain-containing protein</fullName>
    </recommendedName>
</protein>
<feature type="compositionally biased region" description="Low complexity" evidence="1">
    <location>
        <begin position="234"/>
        <end position="249"/>
    </location>
</feature>
<dbReference type="Proteomes" id="UP000291097">
    <property type="component" value="Unassembled WGS sequence"/>
</dbReference>
<accession>A0A482Y3H6</accession>
<gene>
    <name evidence="2" type="ORF">BDK88_3052</name>
</gene>
<evidence type="ECO:0008006" key="4">
    <source>
        <dbReference type="Google" id="ProtNLM"/>
    </source>
</evidence>
<proteinExistence type="predicted"/>